<evidence type="ECO:0000313" key="3">
    <source>
        <dbReference type="Proteomes" id="UP000766486"/>
    </source>
</evidence>
<dbReference type="InterPro" id="IPR013087">
    <property type="entry name" value="Znf_C2H2_type"/>
</dbReference>
<gene>
    <name evidence="2" type="ORF">CLO192961_LOCUS194030</name>
</gene>
<dbReference type="PROSITE" id="PS00028">
    <property type="entry name" value="ZINC_FINGER_C2H2_1"/>
    <property type="match status" value="1"/>
</dbReference>
<sequence>MKNWDTYCAICGGPFGDRRERERHVQDRHEYQSESGRISTKTWLSDIRVIGENYASTSSCKAWLSGPAVYEDWGRMKAARIRGSPRFIPVAIRYYVATSASLSLSWTSRPFSRHRKVWLIILVQETKCLHVEYGEIRPELKGEWLPKPAPSYFEFDPVKVRGLKELYAHLPQIAATSPKENTWHRESGDPFLKLSPDILLLIISQMNQIDTLFNTRQASLAFANFELGNSSIADRDVRFLAISRLNRR</sequence>
<proteinExistence type="predicted"/>
<accession>A0ABY6U6E2</accession>
<feature type="domain" description="C2H2-type" evidence="1">
    <location>
        <begin position="8"/>
        <end position="29"/>
    </location>
</feature>
<comment type="caution">
    <text evidence="2">The sequence shown here is derived from an EMBL/GenBank/DDBJ whole genome shotgun (WGS) entry which is preliminary data.</text>
</comment>
<reference evidence="2 3" key="1">
    <citation type="submission" date="2019-06" db="EMBL/GenBank/DDBJ databases">
        <authorList>
            <person name="Broberg M."/>
        </authorList>
    </citation>
    <scope>NUCLEOTIDE SEQUENCE [LARGE SCALE GENOMIC DNA]</scope>
</reference>
<evidence type="ECO:0000313" key="2">
    <source>
        <dbReference type="EMBL" id="VUC26680.1"/>
    </source>
</evidence>
<dbReference type="Proteomes" id="UP000766486">
    <property type="component" value="Unassembled WGS sequence"/>
</dbReference>
<dbReference type="EMBL" id="CABFNS010000755">
    <property type="protein sequence ID" value="VUC26680.1"/>
    <property type="molecule type" value="Genomic_DNA"/>
</dbReference>
<organism evidence="2 3">
    <name type="scientific">Bionectria ochroleuca</name>
    <name type="common">Gliocladium roseum</name>
    <dbReference type="NCBI Taxonomy" id="29856"/>
    <lineage>
        <taxon>Eukaryota</taxon>
        <taxon>Fungi</taxon>
        <taxon>Dikarya</taxon>
        <taxon>Ascomycota</taxon>
        <taxon>Pezizomycotina</taxon>
        <taxon>Sordariomycetes</taxon>
        <taxon>Hypocreomycetidae</taxon>
        <taxon>Hypocreales</taxon>
        <taxon>Bionectriaceae</taxon>
        <taxon>Clonostachys</taxon>
    </lineage>
</organism>
<name>A0ABY6U6E2_BIOOC</name>
<protein>
    <recommendedName>
        <fullName evidence="1">C2H2-type domain-containing protein</fullName>
    </recommendedName>
</protein>
<keyword evidence="3" id="KW-1185">Reference proteome</keyword>
<evidence type="ECO:0000259" key="1">
    <source>
        <dbReference type="PROSITE" id="PS00028"/>
    </source>
</evidence>